<dbReference type="STRING" id="336988.NT96_07160"/>
<evidence type="ECO:0000256" key="2">
    <source>
        <dbReference type="ARBA" id="ARBA00023239"/>
    </source>
</evidence>
<evidence type="ECO:0000313" key="4">
    <source>
        <dbReference type="EMBL" id="EHN59318.1"/>
    </source>
</evidence>
<proteinExistence type="inferred from homology"/>
<dbReference type="FunFam" id="3.30.2040.10:FF:000001">
    <property type="entry name" value="D-glutamate cyclase, mitochondrial"/>
    <property type="match status" value="1"/>
</dbReference>
<dbReference type="Proteomes" id="UP000004959">
    <property type="component" value="Chromosome"/>
</dbReference>
<dbReference type="EC" id="4.2.1.-" evidence="3"/>
<dbReference type="RefSeq" id="WP_007746165.1">
    <property type="nucleotide sequence ID" value="NZ_CM001398.1"/>
</dbReference>
<dbReference type="AlphaFoldDB" id="G9WFM6"/>
<dbReference type="SUPFAM" id="SSF160920">
    <property type="entry name" value="PSTPO5379-like"/>
    <property type="match status" value="1"/>
</dbReference>
<comment type="caution">
    <text evidence="4">The sequence shown here is derived from an EMBL/GenBank/DDBJ whole genome shotgun (WGS) entry which is preliminary data.</text>
</comment>
<dbReference type="HOGENOM" id="CLU_059759_0_0_9"/>
<dbReference type="Pfam" id="PF07286">
    <property type="entry name" value="D-Glu_cyclase"/>
    <property type="match status" value="1"/>
</dbReference>
<accession>G9WFM6</accession>
<comment type="similarity">
    <text evidence="1 3">Belongs to the D-glutamate cyclase family.</text>
</comment>
<name>G9WFM6_9LACO</name>
<evidence type="ECO:0000256" key="1">
    <source>
        <dbReference type="ARBA" id="ARBA00007896"/>
    </source>
</evidence>
<reference evidence="4 5" key="1">
    <citation type="journal article" date="2012" name="PLoS ONE">
        <title>Functional divergence in the genus oenococcus as predicted by genome sequencing of the newly-described species, Oenococcus kitaharae.</title>
        <authorList>
            <person name="Borneman A.R."/>
            <person name="McCarthy J.M."/>
            <person name="Chambers P.J."/>
            <person name="Bartowsky E.J."/>
        </authorList>
    </citation>
    <scope>NUCLEOTIDE SEQUENCE [LARGE SCALE GENOMIC DNA]</scope>
    <source>
        <strain evidence="5">DSM17330</strain>
    </source>
</reference>
<dbReference type="PIRSF" id="PIRSF029755">
    <property type="entry name" value="UCP029755"/>
    <property type="match status" value="1"/>
</dbReference>
<evidence type="ECO:0000256" key="3">
    <source>
        <dbReference type="HAMAP-Rule" id="MF_01830"/>
    </source>
</evidence>
<dbReference type="HAMAP" id="MF_01830">
    <property type="entry name" value="Hydro_lyase"/>
    <property type="match status" value="1"/>
</dbReference>
<evidence type="ECO:0000313" key="5">
    <source>
        <dbReference type="Proteomes" id="UP000004959"/>
    </source>
</evidence>
<dbReference type="EMBL" id="AFVZ01000001">
    <property type="protein sequence ID" value="EHN59318.1"/>
    <property type="molecule type" value="Genomic_DNA"/>
</dbReference>
<protein>
    <recommendedName>
        <fullName evidence="3">Putative hydro-lyase OKIT_1235</fullName>
        <ecNumber evidence="3">4.2.1.-</ecNumber>
    </recommendedName>
</protein>
<dbReference type="InterPro" id="IPR016938">
    <property type="entry name" value="UPF0317"/>
</dbReference>
<dbReference type="NCBIfam" id="NF003969">
    <property type="entry name" value="PRK05463.1"/>
    <property type="match status" value="1"/>
</dbReference>
<gene>
    <name evidence="4" type="ORF">OKIT_1235</name>
</gene>
<dbReference type="InterPro" id="IPR038021">
    <property type="entry name" value="Putative_hydro-lyase"/>
</dbReference>
<sequence length="266" mass="29391">METSEDLTQLTPVALRHLIRSGNFSGQTSGLAAGYTQANLVILPKDLAYDFLLFTQRNPRPCPVLEVSDTGSRKLHQMATDIDLANDFPKYWIYRHGQLDEEVTSVESFWRPDFVSFLIGCSFSFESELIAAGIEVRNITEKVNVPMYNTTIPLQSAGPFHGNMVVSMRPIPEDQVIKAVQVTAAMPKVHGAPIQIGNPAHIGIHDLAHPDYGDPVTIKDGELPVFWPCGVTPQNVIMQVKPDFVITHAPGHMLVTDVKNTSLKYA</sequence>
<keyword evidence="5" id="KW-1185">Reference proteome</keyword>
<dbReference type="Gene3D" id="3.40.1640.10">
    <property type="entry name" value="PSTPO5379-like"/>
    <property type="match status" value="1"/>
</dbReference>
<dbReference type="eggNOG" id="COG4336">
    <property type="taxonomic scope" value="Bacteria"/>
</dbReference>
<dbReference type="PANTHER" id="PTHR32022:SF10">
    <property type="entry name" value="D-GLUTAMATE CYCLASE, MITOCHONDRIAL"/>
    <property type="match status" value="1"/>
</dbReference>
<dbReference type="GO" id="GO:0016829">
    <property type="term" value="F:lyase activity"/>
    <property type="evidence" value="ECO:0007669"/>
    <property type="project" value="UniProtKB-KW"/>
</dbReference>
<dbReference type="PATRIC" id="fig|1045004.4.peg.1218"/>
<organism evidence="4 5">
    <name type="scientific">Oenococcus kitaharae DSM 17330</name>
    <dbReference type="NCBI Taxonomy" id="1045004"/>
    <lineage>
        <taxon>Bacteria</taxon>
        <taxon>Bacillati</taxon>
        <taxon>Bacillota</taxon>
        <taxon>Bacilli</taxon>
        <taxon>Lactobacillales</taxon>
        <taxon>Lactobacillaceae</taxon>
        <taxon>Oenococcus</taxon>
    </lineage>
</organism>
<dbReference type="Gene3D" id="3.30.2040.10">
    <property type="entry name" value="PSTPO5379-like domain"/>
    <property type="match status" value="1"/>
</dbReference>
<keyword evidence="2 3" id="KW-0456">Lyase</keyword>
<dbReference type="InterPro" id="IPR009906">
    <property type="entry name" value="D-Glu_cyclase"/>
</dbReference>
<dbReference type="PANTHER" id="PTHR32022">
    <property type="entry name" value="D-GLUTAMATE CYCLASE, MITOCHONDRIAL"/>
    <property type="match status" value="1"/>
</dbReference>
<dbReference type="OrthoDB" id="149585at2"/>